<dbReference type="EMBL" id="CP018762">
    <property type="protein sequence ID" value="APZ33309.1"/>
    <property type="molecule type" value="Genomic_DNA"/>
</dbReference>
<dbReference type="Proteomes" id="UP000187185">
    <property type="component" value="Chromosome"/>
</dbReference>
<dbReference type="AlphaFoldDB" id="A0A1P8U5C8"/>
<gene>
    <name evidence="2" type="ORF">BOH66_02655</name>
</gene>
<evidence type="ECO:0000313" key="3">
    <source>
        <dbReference type="Proteomes" id="UP000187185"/>
    </source>
</evidence>
<keyword evidence="3" id="KW-1185">Reference proteome</keyword>
<feature type="transmembrane region" description="Helical" evidence="1">
    <location>
        <begin position="7"/>
        <end position="28"/>
    </location>
</feature>
<reference evidence="2 3" key="1">
    <citation type="submission" date="2016-12" db="EMBL/GenBank/DDBJ databases">
        <title>Complete genome sequence of Microbacterium aurum KACC 15219.</title>
        <authorList>
            <person name="Jung Y."/>
            <person name="Shin J.-H."/>
            <person name="Lee Y.-J."/>
            <person name="Yi H."/>
            <person name="Bahn Y.-S."/>
            <person name="Kim J.F."/>
            <person name="Lee D.-W."/>
        </authorList>
    </citation>
    <scope>NUCLEOTIDE SEQUENCE [LARGE SCALE GENOMIC DNA]</scope>
    <source>
        <strain evidence="2 3">KACC 15219</strain>
    </source>
</reference>
<keyword evidence="1" id="KW-0472">Membrane</keyword>
<evidence type="ECO:0000313" key="2">
    <source>
        <dbReference type="EMBL" id="APZ33309.1"/>
    </source>
</evidence>
<keyword evidence="1" id="KW-1133">Transmembrane helix</keyword>
<dbReference type="RefSeq" id="WP_076689039.1">
    <property type="nucleotide sequence ID" value="NZ_CP018762.1"/>
</dbReference>
<name>A0A1P8U5C8_9MICO</name>
<protein>
    <submittedName>
        <fullName evidence="2">Uncharacterized protein</fullName>
    </submittedName>
</protein>
<feature type="transmembrane region" description="Helical" evidence="1">
    <location>
        <begin position="60"/>
        <end position="79"/>
    </location>
</feature>
<accession>A0A1P8U5C8</accession>
<sequence>MTKRQRVAATALLAVAATLVGLGAYFALRWVFTAWNEWQFSLRPEVENWAVPSLGTELPAIVWACFIGAAVLAGGLIVIHTRSRVKESR</sequence>
<dbReference type="KEGG" id="maur:BOH66_02655"/>
<proteinExistence type="predicted"/>
<evidence type="ECO:0000256" key="1">
    <source>
        <dbReference type="SAM" id="Phobius"/>
    </source>
</evidence>
<organism evidence="2 3">
    <name type="scientific">Microbacterium aurum</name>
    <dbReference type="NCBI Taxonomy" id="36805"/>
    <lineage>
        <taxon>Bacteria</taxon>
        <taxon>Bacillati</taxon>
        <taxon>Actinomycetota</taxon>
        <taxon>Actinomycetes</taxon>
        <taxon>Micrococcales</taxon>
        <taxon>Microbacteriaceae</taxon>
        <taxon>Microbacterium</taxon>
    </lineage>
</organism>
<dbReference type="OrthoDB" id="5084296at2"/>
<keyword evidence="1" id="KW-0812">Transmembrane</keyword>